<dbReference type="eggNOG" id="KOG0746">
    <property type="taxonomic scope" value="Eukaryota"/>
</dbReference>
<evidence type="ECO:0000256" key="6">
    <source>
        <dbReference type="ARBA" id="ARBA00022990"/>
    </source>
</evidence>
<dbReference type="InterPro" id="IPR044892">
    <property type="entry name" value="Ribosomal_L3_dom_3_arc_sf"/>
</dbReference>
<keyword evidence="2" id="KW-0488">Methylation</keyword>
<dbReference type="PANTHER" id="PTHR11363:SF4">
    <property type="entry name" value="LARGE RIBOSOMAL SUBUNIT PROTEIN UL3"/>
    <property type="match status" value="1"/>
</dbReference>
<reference evidence="12" key="1">
    <citation type="submission" date="2011-03" db="EMBL/GenBank/DDBJ databases">
        <title>Version 3 of the genome sequence of Otolemur garnettii (Bushbaby).</title>
        <authorList>
            <consortium name="The Broad Institute Genome Sequencing Platform"/>
            <person name="Di Palma F."/>
            <person name="Johnson J."/>
            <person name="Lander E.S."/>
            <person name="Lindblad-Toh K."/>
            <person name="Jaffe D.B."/>
            <person name="Gnerre S."/>
            <person name="MacCallum I."/>
            <person name="Przybylski D."/>
            <person name="Ribeiro F.J."/>
            <person name="Burton J.N."/>
            <person name="Walker B.J."/>
            <person name="Sharpe T."/>
            <person name="Hall G."/>
        </authorList>
    </citation>
    <scope>NUCLEOTIDE SEQUENCE [LARGE SCALE GENOMIC DNA]</scope>
</reference>
<dbReference type="AlphaFoldDB" id="H0XV01"/>
<evidence type="ECO:0000256" key="9">
    <source>
        <dbReference type="ARBA" id="ARBA00035354"/>
    </source>
</evidence>
<comment type="similarity">
    <text evidence="1">Belongs to the universal ribosomal protein uL3 family.</text>
</comment>
<dbReference type="InterPro" id="IPR000597">
    <property type="entry name" value="Ribosomal_uL3"/>
</dbReference>
<dbReference type="Gene3D" id="3.30.1430.10">
    <property type="match status" value="1"/>
</dbReference>
<keyword evidence="3" id="KW-1017">Isopeptide bond</keyword>
<evidence type="ECO:0000256" key="10">
    <source>
        <dbReference type="ARBA" id="ARBA00046482"/>
    </source>
</evidence>
<evidence type="ECO:0000256" key="5">
    <source>
        <dbReference type="ARBA" id="ARBA00022980"/>
    </source>
</evidence>
<dbReference type="SUPFAM" id="SSF50447">
    <property type="entry name" value="Translation proteins"/>
    <property type="match status" value="1"/>
</dbReference>
<name>H0XV01_OTOGA</name>
<evidence type="ECO:0000256" key="3">
    <source>
        <dbReference type="ARBA" id="ARBA00022499"/>
    </source>
</evidence>
<dbReference type="InParanoid" id="H0XV01"/>
<keyword evidence="12" id="KW-1185">Reference proteome</keyword>
<dbReference type="PANTHER" id="PTHR11363">
    <property type="entry name" value="60S RIBOSOMAL PROTEIN L3-RELATED"/>
    <property type="match status" value="1"/>
</dbReference>
<reference evidence="11" key="3">
    <citation type="submission" date="2025-09" db="UniProtKB">
        <authorList>
            <consortium name="Ensembl"/>
        </authorList>
    </citation>
    <scope>IDENTIFICATION</scope>
</reference>
<dbReference type="InterPro" id="IPR045077">
    <property type="entry name" value="L3_arc_euk"/>
</dbReference>
<organism evidence="11 12">
    <name type="scientific">Otolemur garnettii</name>
    <name type="common">Small-eared galago</name>
    <name type="synonym">Garnett's greater bushbaby</name>
    <dbReference type="NCBI Taxonomy" id="30611"/>
    <lineage>
        <taxon>Eukaryota</taxon>
        <taxon>Metazoa</taxon>
        <taxon>Chordata</taxon>
        <taxon>Craniata</taxon>
        <taxon>Vertebrata</taxon>
        <taxon>Euteleostomi</taxon>
        <taxon>Mammalia</taxon>
        <taxon>Eutheria</taxon>
        <taxon>Euarchontoglires</taxon>
        <taxon>Primates</taxon>
        <taxon>Strepsirrhini</taxon>
        <taxon>Lorisiformes</taxon>
        <taxon>Galagidae</taxon>
        <taxon>Otolemur</taxon>
    </lineage>
</organism>
<dbReference type="Proteomes" id="UP000005225">
    <property type="component" value="Unassembled WGS sequence"/>
</dbReference>
<dbReference type="EMBL" id="AAQR03056167">
    <property type="status" value="NOT_ANNOTATED_CDS"/>
    <property type="molecule type" value="Genomic_DNA"/>
</dbReference>
<dbReference type="GO" id="GO:0022625">
    <property type="term" value="C:cytosolic large ribosomal subunit"/>
    <property type="evidence" value="ECO:0007669"/>
    <property type="project" value="TreeGrafter"/>
</dbReference>
<comment type="subunit">
    <text evidence="10">Component of the large ribosomal subunit. Interacts with DHX33.</text>
</comment>
<dbReference type="HOGENOM" id="CLU_033361_3_0_1"/>
<evidence type="ECO:0000256" key="7">
    <source>
        <dbReference type="ARBA" id="ARBA00023274"/>
    </source>
</evidence>
<keyword evidence="4" id="KW-0832">Ubl conjugation</keyword>
<dbReference type="GeneTree" id="ENSGT00390000017606"/>
<accession>H0XV01</accession>
<sequence length="244" mass="28029">VFHRKFSAPRHECLSFLPQKCTSRHYGKVKSFPKDDLSRIHFKAFLGYKAGMTYIMWKVNRPGFKVNKKKVVEAITIVDILPRVDVGIMGCVESPQGLWTLKTMFPEHISDKHKRCFYKNRLESNKKAITKHCERWQSEDGKKQLIKNNASTDYNLSTKNTDPLGGFVHYGKVTNDICHAERLCGGNNRVLTFHKVLFVQAVKKTDLKFITTTSKCGHGCFQDMEKKASMGPLKKGQERRNLMS</sequence>
<dbReference type="STRING" id="30611.ENSOGAP00000019943"/>
<dbReference type="GO" id="GO:0003723">
    <property type="term" value="F:RNA binding"/>
    <property type="evidence" value="ECO:0007669"/>
    <property type="project" value="TreeGrafter"/>
</dbReference>
<evidence type="ECO:0000256" key="8">
    <source>
        <dbReference type="ARBA" id="ARBA00034092"/>
    </source>
</evidence>
<protein>
    <recommendedName>
        <fullName evidence="9">60S ribosomal protein L3</fullName>
    </recommendedName>
</protein>
<evidence type="ECO:0000256" key="4">
    <source>
        <dbReference type="ARBA" id="ARBA00022843"/>
    </source>
</evidence>
<keyword evidence="7" id="KW-0687">Ribonucleoprotein</keyword>
<comment type="function">
    <text evidence="8">Component of the large ribosomal subunit. The ribosome is a large ribonucleoprotein complex responsible for the synthesis of proteins in the cell.</text>
</comment>
<dbReference type="Gene3D" id="4.10.960.10">
    <property type="entry name" value="Ribosomal protein L3, domain 3"/>
    <property type="match status" value="1"/>
</dbReference>
<dbReference type="GO" id="GO:0006412">
    <property type="term" value="P:translation"/>
    <property type="evidence" value="ECO:0007669"/>
    <property type="project" value="InterPro"/>
</dbReference>
<dbReference type="GO" id="GO:0003735">
    <property type="term" value="F:structural constituent of ribosome"/>
    <property type="evidence" value="ECO:0007669"/>
    <property type="project" value="InterPro"/>
</dbReference>
<reference evidence="11" key="2">
    <citation type="submission" date="2025-08" db="UniProtKB">
        <authorList>
            <consortium name="Ensembl"/>
        </authorList>
    </citation>
    <scope>IDENTIFICATION</scope>
</reference>
<dbReference type="Gene3D" id="2.40.30.10">
    <property type="entry name" value="Translation factors"/>
    <property type="match status" value="2"/>
</dbReference>
<evidence type="ECO:0000256" key="2">
    <source>
        <dbReference type="ARBA" id="ARBA00022481"/>
    </source>
</evidence>
<dbReference type="FunFam" id="2.40.30.10:FF:000079">
    <property type="entry name" value="60S ribosomal protein L3"/>
    <property type="match status" value="1"/>
</dbReference>
<dbReference type="Ensembl" id="ENSOGAT00000033492.1">
    <property type="protein sequence ID" value="ENSOGAP00000019943.1"/>
    <property type="gene ID" value="ENSOGAG00000032618.1"/>
</dbReference>
<evidence type="ECO:0000256" key="1">
    <source>
        <dbReference type="ARBA" id="ARBA00006540"/>
    </source>
</evidence>
<proteinExistence type="inferred from homology"/>
<keyword evidence="5" id="KW-0689">Ribosomal protein</keyword>
<evidence type="ECO:0000313" key="11">
    <source>
        <dbReference type="Ensembl" id="ENSOGAP00000019943.1"/>
    </source>
</evidence>
<dbReference type="InterPro" id="IPR009000">
    <property type="entry name" value="Transl_B-barrel_sf"/>
</dbReference>
<evidence type="ECO:0000313" key="12">
    <source>
        <dbReference type="Proteomes" id="UP000005225"/>
    </source>
</evidence>
<keyword evidence="6" id="KW-0007">Acetylation</keyword>
<dbReference type="Pfam" id="PF00297">
    <property type="entry name" value="Ribosomal_L3"/>
    <property type="match status" value="2"/>
</dbReference>